<name>A0A094YSV0_9PROT</name>
<dbReference type="EMBL" id="LHZT01000106">
    <property type="protein sequence ID" value="KXV59351.1"/>
    <property type="molecule type" value="Genomic_DNA"/>
</dbReference>
<feature type="domain" description="DUF1543" evidence="1">
    <location>
        <begin position="15"/>
        <end position="66"/>
    </location>
</feature>
<gene>
    <name evidence="3" type="ORF">AD947_04320</name>
    <name evidence="2" type="ORF">AtDm6_0786</name>
    <name evidence="4" type="ORF">HC62_13970</name>
</gene>
<sequence>MKLYVFYLGGSAPGANIEVHDVQFAVARKPEDAYPSLISRWFGTRQSLHIDAYGCITWADGYAVTLSPERPISDRKLYFINMGGYLKGALREEHEFTFLVAATEQDAKARARKSLLVEYQHQHRDNLMEVDECLPLEQIDGLYIHLVPQENGQPVRAEWQGYRRL</sequence>
<dbReference type="Proteomes" id="UP000029448">
    <property type="component" value="Unassembled WGS sequence"/>
</dbReference>
<dbReference type="Proteomes" id="UP000194565">
    <property type="component" value="Unassembled WGS sequence"/>
</dbReference>
<dbReference type="EMBL" id="JOKM01000021">
    <property type="protein sequence ID" value="KGB25105.1"/>
    <property type="molecule type" value="Genomic_DNA"/>
</dbReference>
<dbReference type="Pfam" id="PF07566">
    <property type="entry name" value="DUF1543"/>
    <property type="match status" value="2"/>
</dbReference>
<reference evidence="4 7" key="2">
    <citation type="submission" date="2014-06" db="EMBL/GenBank/DDBJ databases">
        <authorList>
            <person name="Ju J."/>
            <person name="Zhang J."/>
        </authorList>
    </citation>
    <scope>NUCLEOTIDE SEQUENCE [LARGE SCALE GENOMIC DNA]</scope>
    <source>
        <strain evidence="4">DmW_042</strain>
    </source>
</reference>
<organism evidence="2 5">
    <name type="scientific">Acetobacter tropicalis</name>
    <dbReference type="NCBI Taxonomy" id="104102"/>
    <lineage>
        <taxon>Bacteria</taxon>
        <taxon>Pseudomonadati</taxon>
        <taxon>Pseudomonadota</taxon>
        <taxon>Alphaproteobacteria</taxon>
        <taxon>Acetobacterales</taxon>
        <taxon>Acetobacteraceae</taxon>
        <taxon>Acetobacter</taxon>
    </lineage>
</organism>
<keyword evidence="5" id="KW-1185">Reference proteome</keyword>
<dbReference type="OrthoDB" id="850243at2"/>
<reference evidence="2 5" key="1">
    <citation type="submission" date="2014-06" db="EMBL/GenBank/DDBJ databases">
        <title>Functional and comparative genomic analyses of the Drosophila gut microbiota identify candidate symbiosis factors.</title>
        <authorList>
            <person name="Newell P.D."/>
            <person name="Chaston J.M."/>
            <person name="Douglas A.E."/>
        </authorList>
    </citation>
    <scope>NUCLEOTIDE SEQUENCE [LARGE SCALE GENOMIC DNA]</scope>
    <source>
        <strain evidence="2 5">DmCS_006</strain>
    </source>
</reference>
<dbReference type="GeneID" id="89477761"/>
<evidence type="ECO:0000313" key="3">
    <source>
        <dbReference type="EMBL" id="KXV59351.1"/>
    </source>
</evidence>
<comment type="caution">
    <text evidence="2">The sequence shown here is derived from an EMBL/GenBank/DDBJ whole genome shotgun (WGS) entry which is preliminary data.</text>
</comment>
<accession>A0A094YSV0</accession>
<feature type="domain" description="DUF1543" evidence="1">
    <location>
        <begin position="92"/>
        <end position="134"/>
    </location>
</feature>
<dbReference type="AlphaFoldDB" id="A0A094YSV0"/>
<evidence type="ECO:0000313" key="2">
    <source>
        <dbReference type="EMBL" id="KGB25105.1"/>
    </source>
</evidence>
<dbReference type="EMBL" id="JOMM01000048">
    <property type="protein sequence ID" value="OUI83809.1"/>
    <property type="molecule type" value="Genomic_DNA"/>
</dbReference>
<evidence type="ECO:0000313" key="4">
    <source>
        <dbReference type="EMBL" id="OUI83809.1"/>
    </source>
</evidence>
<dbReference type="InterPro" id="IPR011440">
    <property type="entry name" value="DUF1543"/>
</dbReference>
<dbReference type="Gene3D" id="3.10.20.10">
    <property type="match status" value="2"/>
</dbReference>
<dbReference type="RefSeq" id="WP_035378288.1">
    <property type="nucleotide sequence ID" value="NZ_JACAOJ010000002.1"/>
</dbReference>
<proteinExistence type="predicted"/>
<evidence type="ECO:0000313" key="5">
    <source>
        <dbReference type="Proteomes" id="UP000029448"/>
    </source>
</evidence>
<evidence type="ECO:0000313" key="7">
    <source>
        <dbReference type="Proteomes" id="UP000194565"/>
    </source>
</evidence>
<dbReference type="PATRIC" id="fig|104102.12.peg.518"/>
<dbReference type="STRING" id="104102.AtDm6_0786"/>
<evidence type="ECO:0000259" key="1">
    <source>
        <dbReference type="Pfam" id="PF07566"/>
    </source>
</evidence>
<evidence type="ECO:0000313" key="6">
    <source>
        <dbReference type="Proteomes" id="UP000075411"/>
    </source>
</evidence>
<protein>
    <recommendedName>
        <fullName evidence="1">DUF1543 domain-containing protein</fullName>
    </recommendedName>
</protein>
<dbReference type="Proteomes" id="UP000075411">
    <property type="component" value="Unassembled WGS sequence"/>
</dbReference>
<reference evidence="3 6" key="3">
    <citation type="submission" date="2015-06" db="EMBL/GenBank/DDBJ databases">
        <title>Improved classification and identification of acetic acid bacteria using matrix-assisted laser desorption/ionization time-of-flight mass spectrometry; Gluconobacter nephelii and Gluconobacter uchimurae are later heterotypic synonyms of Gluconobacter japonicus and Gluconobacter oxydans, respectively.</title>
        <authorList>
            <person name="Li L."/>
            <person name="Cleenwerck I."/>
            <person name="De Vuyst L."/>
            <person name="Vandamme P."/>
        </authorList>
    </citation>
    <scope>NUCLEOTIDE SEQUENCE [LARGE SCALE GENOMIC DNA]</scope>
    <source>
        <strain evidence="3 6">LMG 1663</strain>
    </source>
</reference>